<keyword evidence="3" id="KW-1185">Reference proteome</keyword>
<dbReference type="EMBL" id="JSYN01000050">
    <property type="protein sequence ID" value="KIA88626.1"/>
    <property type="molecule type" value="Genomic_DNA"/>
</dbReference>
<feature type="transmembrane region" description="Helical" evidence="1">
    <location>
        <begin position="40"/>
        <end position="57"/>
    </location>
</feature>
<keyword evidence="1" id="KW-0812">Transmembrane</keyword>
<dbReference type="Proteomes" id="UP000031246">
    <property type="component" value="Unassembled WGS sequence"/>
</dbReference>
<reference evidence="2 3" key="1">
    <citation type="submission" date="2014-10" db="EMBL/GenBank/DDBJ databases">
        <title>Pedobacter Kyungheensis.</title>
        <authorList>
            <person name="Anderson B.M."/>
            <person name="Newman J.D."/>
        </authorList>
    </citation>
    <scope>NUCLEOTIDE SEQUENCE [LARGE SCALE GENOMIC DNA]</scope>
    <source>
        <strain evidence="2 3">KACC 16221</strain>
    </source>
</reference>
<proteinExistence type="predicted"/>
<dbReference type="RefSeq" id="WP_039483246.1">
    <property type="nucleotide sequence ID" value="NZ_JSYN01000050.1"/>
</dbReference>
<accession>A0A0C1CW75</accession>
<evidence type="ECO:0000313" key="3">
    <source>
        <dbReference type="Proteomes" id="UP000031246"/>
    </source>
</evidence>
<sequence>MNFLFFIVGVLSVALGIFIMLKNKFYKYETSDMLFVTKLKVFLGAAILVLYGLLILINEVKKVIS</sequence>
<name>A0A0C1CW75_9SPHI</name>
<dbReference type="OrthoDB" id="1377313at2"/>
<keyword evidence="1" id="KW-1133">Transmembrane helix</keyword>
<evidence type="ECO:0000313" key="2">
    <source>
        <dbReference type="EMBL" id="KIA88626.1"/>
    </source>
</evidence>
<dbReference type="AlphaFoldDB" id="A0A0C1CW75"/>
<keyword evidence="1" id="KW-0472">Membrane</keyword>
<protein>
    <submittedName>
        <fullName evidence="2">Uncharacterized protein</fullName>
    </submittedName>
</protein>
<gene>
    <name evidence="2" type="ORF">OC25_26040</name>
</gene>
<organism evidence="2 3">
    <name type="scientific">Pedobacter kyungheensis</name>
    <dbReference type="NCBI Taxonomy" id="1069985"/>
    <lineage>
        <taxon>Bacteria</taxon>
        <taxon>Pseudomonadati</taxon>
        <taxon>Bacteroidota</taxon>
        <taxon>Sphingobacteriia</taxon>
        <taxon>Sphingobacteriales</taxon>
        <taxon>Sphingobacteriaceae</taxon>
        <taxon>Pedobacter</taxon>
    </lineage>
</organism>
<evidence type="ECO:0000256" key="1">
    <source>
        <dbReference type="SAM" id="Phobius"/>
    </source>
</evidence>
<comment type="caution">
    <text evidence="2">The sequence shown here is derived from an EMBL/GenBank/DDBJ whole genome shotgun (WGS) entry which is preliminary data.</text>
</comment>